<dbReference type="GO" id="GO:0005506">
    <property type="term" value="F:iron ion binding"/>
    <property type="evidence" value="ECO:0007669"/>
    <property type="project" value="InterPro"/>
</dbReference>
<keyword evidence="4 10" id="KW-0349">Heme</keyword>
<dbReference type="GO" id="GO:0016712">
    <property type="term" value="F:oxidoreductase activity, acting on paired donors, with incorporation or reduction of molecular oxygen, reduced flavin or flavoprotein as one donor, and incorporation of one atom of oxygen"/>
    <property type="evidence" value="ECO:0007669"/>
    <property type="project" value="InterPro"/>
</dbReference>
<evidence type="ECO:0000313" key="13">
    <source>
        <dbReference type="Proteomes" id="UP001066276"/>
    </source>
</evidence>
<sequence>MLVAELLVALVVSLLIVQFLRQRRILKRFPPGPTPVLFFGNFLSLNFEVHHETLIQLAKTYGNIFTIWLGGTPVIVLNGYQTIRNALTSHSEELSGRPSTPLFSDLLGNKGILFSNGNTWKQQRRFGMMTMRNLGLGKRSLEVRIQEIAQQLLEFLRVEKGKPMDPAKPIANCVANVISSVVFGHCFQIEDPTFHQLLRATFLLANIRKESWSRLYDAFPFVMRKLPLSQKEVFVQWKLLQEYVKQEIKTHQENLSNEPQDFIDYYLQQIAQKKEDPFSTYDDENLTQTVADLFLGGTETTTITLRWALLYMANRPDIQDKVQKELDAVLGDSQVIQYDDRKKMPYTNAVIHEIQRYCNITPIGFLRSCIKETTLQGFHIEKGTTVLANLTSVLFDPEQWQTPCQFNPGHFLDKDGNFVSKEAFLPFSAGHRVCFGEQLARTELFIFLSSLLRAFIFRPPAGVKKLNENYIFSSVLHPHPYMVCAVPR</sequence>
<dbReference type="InterPro" id="IPR036396">
    <property type="entry name" value="Cyt_P450_sf"/>
</dbReference>
<proteinExistence type="inferred from homology"/>
<keyword evidence="9" id="KW-0472">Membrane</keyword>
<dbReference type="SUPFAM" id="SSF48264">
    <property type="entry name" value="Cytochrome P450"/>
    <property type="match status" value="1"/>
</dbReference>
<comment type="caution">
    <text evidence="12">The sequence shown here is derived from an EMBL/GenBank/DDBJ whole genome shotgun (WGS) entry which is preliminary data.</text>
</comment>
<comment type="similarity">
    <text evidence="3 11">Belongs to the cytochrome P450 family.</text>
</comment>
<dbReference type="Proteomes" id="UP001066276">
    <property type="component" value="Chromosome 11"/>
</dbReference>
<dbReference type="Gene3D" id="1.10.630.10">
    <property type="entry name" value="Cytochrome P450"/>
    <property type="match status" value="1"/>
</dbReference>
<dbReference type="InterPro" id="IPR002401">
    <property type="entry name" value="Cyt_P450_E_grp-I"/>
</dbReference>
<reference evidence="12" key="1">
    <citation type="journal article" date="2022" name="bioRxiv">
        <title>Sequencing and chromosome-scale assembly of the giantPleurodeles waltlgenome.</title>
        <authorList>
            <person name="Brown T."/>
            <person name="Elewa A."/>
            <person name="Iarovenko S."/>
            <person name="Subramanian E."/>
            <person name="Araus A.J."/>
            <person name="Petzold A."/>
            <person name="Susuki M."/>
            <person name="Suzuki K.-i.T."/>
            <person name="Hayashi T."/>
            <person name="Toyoda A."/>
            <person name="Oliveira C."/>
            <person name="Osipova E."/>
            <person name="Leigh N.D."/>
            <person name="Simon A."/>
            <person name="Yun M.H."/>
        </authorList>
    </citation>
    <scope>NUCLEOTIDE SEQUENCE</scope>
    <source>
        <strain evidence="12">20211129_DDA</strain>
        <tissue evidence="12">Liver</tissue>
    </source>
</reference>
<dbReference type="Pfam" id="PF00067">
    <property type="entry name" value="p450"/>
    <property type="match status" value="1"/>
</dbReference>
<dbReference type="PANTHER" id="PTHR24300">
    <property type="entry name" value="CYTOCHROME P450 508A4-RELATED"/>
    <property type="match status" value="1"/>
</dbReference>
<evidence type="ECO:0000256" key="9">
    <source>
        <dbReference type="ARBA" id="ARBA00023136"/>
    </source>
</evidence>
<evidence type="ECO:0000256" key="3">
    <source>
        <dbReference type="ARBA" id="ARBA00010617"/>
    </source>
</evidence>
<keyword evidence="7 10" id="KW-0408">Iron</keyword>
<dbReference type="PRINTS" id="PR01686">
    <property type="entry name" value="EP450ICYP2D"/>
</dbReference>
<dbReference type="FunFam" id="1.10.630.10:FF:000004">
    <property type="entry name" value="cytochrome P450 2D15 isoform X1"/>
    <property type="match status" value="1"/>
</dbReference>
<keyword evidence="13" id="KW-1185">Reference proteome</keyword>
<gene>
    <name evidence="12" type="ORF">NDU88_000952</name>
</gene>
<feature type="binding site" description="axial binding residue" evidence="10">
    <location>
        <position position="434"/>
    </location>
    <ligand>
        <name>heme</name>
        <dbReference type="ChEBI" id="CHEBI:30413"/>
    </ligand>
    <ligandPart>
        <name>Fe</name>
        <dbReference type="ChEBI" id="CHEBI:18248"/>
    </ligandPart>
</feature>
<dbReference type="PROSITE" id="PS00086">
    <property type="entry name" value="CYTOCHROME_P450"/>
    <property type="match status" value="1"/>
</dbReference>
<dbReference type="PANTHER" id="PTHR24300:SF368">
    <property type="entry name" value="CYTOCHROME P450, FAMILY 2, SUBFAMILY AB, POLYPEPTIDE 1"/>
    <property type="match status" value="1"/>
</dbReference>
<evidence type="ECO:0000256" key="4">
    <source>
        <dbReference type="ARBA" id="ARBA00022617"/>
    </source>
</evidence>
<dbReference type="InterPro" id="IPR001128">
    <property type="entry name" value="Cyt_P450"/>
</dbReference>
<evidence type="ECO:0000256" key="10">
    <source>
        <dbReference type="PIRSR" id="PIRSR602401-1"/>
    </source>
</evidence>
<evidence type="ECO:0000256" key="5">
    <source>
        <dbReference type="ARBA" id="ARBA00022723"/>
    </source>
</evidence>
<keyword evidence="6 11" id="KW-0560">Oxidoreductase</keyword>
<dbReference type="PRINTS" id="PR00463">
    <property type="entry name" value="EP450I"/>
</dbReference>
<dbReference type="InterPro" id="IPR008069">
    <property type="entry name" value="Cyt_P450_E_grp-I_CYP2D-like"/>
</dbReference>
<keyword evidence="8 11" id="KW-0503">Monooxygenase</keyword>
<evidence type="ECO:0000256" key="1">
    <source>
        <dbReference type="ARBA" id="ARBA00001971"/>
    </source>
</evidence>
<evidence type="ECO:0000256" key="11">
    <source>
        <dbReference type="RuleBase" id="RU000461"/>
    </source>
</evidence>
<dbReference type="InterPro" id="IPR017972">
    <property type="entry name" value="Cyt_P450_CS"/>
</dbReference>
<name>A0AAV7LA49_PLEWA</name>
<evidence type="ECO:0000256" key="7">
    <source>
        <dbReference type="ARBA" id="ARBA00023004"/>
    </source>
</evidence>
<dbReference type="PRINTS" id="PR00385">
    <property type="entry name" value="P450"/>
</dbReference>
<dbReference type="EMBL" id="JANPWB010000015">
    <property type="protein sequence ID" value="KAJ1087789.1"/>
    <property type="molecule type" value="Genomic_DNA"/>
</dbReference>
<evidence type="ECO:0000256" key="6">
    <source>
        <dbReference type="ARBA" id="ARBA00023002"/>
    </source>
</evidence>
<dbReference type="GO" id="GO:0006805">
    <property type="term" value="P:xenobiotic metabolic process"/>
    <property type="evidence" value="ECO:0007669"/>
    <property type="project" value="TreeGrafter"/>
</dbReference>
<evidence type="ECO:0000256" key="8">
    <source>
        <dbReference type="ARBA" id="ARBA00023033"/>
    </source>
</evidence>
<evidence type="ECO:0000313" key="12">
    <source>
        <dbReference type="EMBL" id="KAJ1087789.1"/>
    </source>
</evidence>
<dbReference type="AlphaFoldDB" id="A0AAV7LA49"/>
<dbReference type="InterPro" id="IPR050182">
    <property type="entry name" value="Cytochrome_P450_fam2"/>
</dbReference>
<comment type="cofactor">
    <cofactor evidence="1 10">
        <name>heme</name>
        <dbReference type="ChEBI" id="CHEBI:30413"/>
    </cofactor>
</comment>
<dbReference type="GO" id="GO:0020037">
    <property type="term" value="F:heme binding"/>
    <property type="evidence" value="ECO:0007669"/>
    <property type="project" value="InterPro"/>
</dbReference>
<protein>
    <submittedName>
        <fullName evidence="12">Uncharacterized protein</fullName>
    </submittedName>
</protein>
<dbReference type="GO" id="GO:0006082">
    <property type="term" value="P:organic acid metabolic process"/>
    <property type="evidence" value="ECO:0007669"/>
    <property type="project" value="TreeGrafter"/>
</dbReference>
<comment type="subcellular location">
    <subcellularLocation>
        <location evidence="2">Membrane</location>
    </subcellularLocation>
</comment>
<evidence type="ECO:0000256" key="2">
    <source>
        <dbReference type="ARBA" id="ARBA00004370"/>
    </source>
</evidence>
<dbReference type="GO" id="GO:0005737">
    <property type="term" value="C:cytoplasm"/>
    <property type="evidence" value="ECO:0007669"/>
    <property type="project" value="TreeGrafter"/>
</dbReference>
<dbReference type="GO" id="GO:0016020">
    <property type="term" value="C:membrane"/>
    <property type="evidence" value="ECO:0007669"/>
    <property type="project" value="UniProtKB-SubCell"/>
</dbReference>
<accession>A0AAV7LA49</accession>
<organism evidence="12 13">
    <name type="scientific">Pleurodeles waltl</name>
    <name type="common">Iberian ribbed newt</name>
    <dbReference type="NCBI Taxonomy" id="8319"/>
    <lineage>
        <taxon>Eukaryota</taxon>
        <taxon>Metazoa</taxon>
        <taxon>Chordata</taxon>
        <taxon>Craniata</taxon>
        <taxon>Vertebrata</taxon>
        <taxon>Euteleostomi</taxon>
        <taxon>Amphibia</taxon>
        <taxon>Batrachia</taxon>
        <taxon>Caudata</taxon>
        <taxon>Salamandroidea</taxon>
        <taxon>Salamandridae</taxon>
        <taxon>Pleurodelinae</taxon>
        <taxon>Pleurodeles</taxon>
    </lineage>
</organism>
<keyword evidence="5 10" id="KW-0479">Metal-binding</keyword>